<organism evidence="1">
    <name type="scientific">Arundo donax</name>
    <name type="common">Giant reed</name>
    <name type="synonym">Donax arundinaceus</name>
    <dbReference type="NCBI Taxonomy" id="35708"/>
    <lineage>
        <taxon>Eukaryota</taxon>
        <taxon>Viridiplantae</taxon>
        <taxon>Streptophyta</taxon>
        <taxon>Embryophyta</taxon>
        <taxon>Tracheophyta</taxon>
        <taxon>Spermatophyta</taxon>
        <taxon>Magnoliopsida</taxon>
        <taxon>Liliopsida</taxon>
        <taxon>Poales</taxon>
        <taxon>Poaceae</taxon>
        <taxon>PACMAD clade</taxon>
        <taxon>Arundinoideae</taxon>
        <taxon>Arundineae</taxon>
        <taxon>Arundo</taxon>
    </lineage>
</organism>
<reference evidence="1" key="1">
    <citation type="submission" date="2014-09" db="EMBL/GenBank/DDBJ databases">
        <authorList>
            <person name="Magalhaes I.L.F."/>
            <person name="Oliveira U."/>
            <person name="Santos F.R."/>
            <person name="Vidigal T.H.D.A."/>
            <person name="Brescovit A.D."/>
            <person name="Santos A.J."/>
        </authorList>
    </citation>
    <scope>NUCLEOTIDE SEQUENCE</scope>
    <source>
        <tissue evidence="1">Shoot tissue taken approximately 20 cm above the soil surface</tissue>
    </source>
</reference>
<proteinExistence type="predicted"/>
<sequence>MSYNINLSSAHQNLLSSLHPSLARKLMPISTHLQIPIIKVCQMKNLRCLSKHMEDLQLKHVQFWTSVPSIGQVEDGHMLMLTMEEALVMEESIGRDYWSNGGLLMLMTAAIVHDSWWRVEK</sequence>
<protein>
    <submittedName>
        <fullName evidence="1">Aap1</fullName>
    </submittedName>
</protein>
<dbReference type="EMBL" id="GBRH01205251">
    <property type="protein sequence ID" value="JAD92644.1"/>
    <property type="molecule type" value="Transcribed_RNA"/>
</dbReference>
<reference evidence="1" key="2">
    <citation type="journal article" date="2015" name="Data Brief">
        <title>Shoot transcriptome of the giant reed, Arundo donax.</title>
        <authorList>
            <person name="Barrero R.A."/>
            <person name="Guerrero F.D."/>
            <person name="Moolhuijzen P."/>
            <person name="Goolsby J.A."/>
            <person name="Tidwell J."/>
            <person name="Bellgard S.E."/>
            <person name="Bellgard M.I."/>
        </authorList>
    </citation>
    <scope>NUCLEOTIDE SEQUENCE</scope>
    <source>
        <tissue evidence="1">Shoot tissue taken approximately 20 cm above the soil surface</tissue>
    </source>
</reference>
<dbReference type="AlphaFoldDB" id="A0A0A9DVT8"/>
<accession>A0A0A9DVT8</accession>
<evidence type="ECO:0000313" key="1">
    <source>
        <dbReference type="EMBL" id="JAD92644.1"/>
    </source>
</evidence>
<name>A0A0A9DVT8_ARUDO</name>